<dbReference type="Pfam" id="PF06439">
    <property type="entry name" value="3keto-disac_hyd"/>
    <property type="match status" value="1"/>
</dbReference>
<dbReference type="SUPFAM" id="SSF56988">
    <property type="entry name" value="Anthrax protective antigen"/>
    <property type="match status" value="1"/>
</dbReference>
<evidence type="ECO:0000259" key="4">
    <source>
        <dbReference type="PROSITE" id="PS50222"/>
    </source>
</evidence>
<dbReference type="InterPro" id="IPR036439">
    <property type="entry name" value="Dockerin_dom_sf"/>
</dbReference>
<name>A0ABS4I090_9BACL</name>
<dbReference type="InterPro" id="IPR037524">
    <property type="entry name" value="PA14/GLEYA"/>
</dbReference>
<dbReference type="InterPro" id="IPR010496">
    <property type="entry name" value="AL/BT2_dom"/>
</dbReference>
<dbReference type="InterPro" id="IPR002048">
    <property type="entry name" value="EF_hand_dom"/>
</dbReference>
<dbReference type="SMART" id="SM00758">
    <property type="entry name" value="PA14"/>
    <property type="match status" value="1"/>
</dbReference>
<dbReference type="Gene3D" id="3.90.182.10">
    <property type="entry name" value="Toxin - Anthrax Protective Antigen,domain 1"/>
    <property type="match status" value="1"/>
</dbReference>
<dbReference type="SMART" id="SM00635">
    <property type="entry name" value="BID_2"/>
    <property type="match status" value="1"/>
</dbReference>
<evidence type="ECO:0000313" key="8">
    <source>
        <dbReference type="Proteomes" id="UP001519344"/>
    </source>
</evidence>
<dbReference type="Pfam" id="PF00703">
    <property type="entry name" value="Glyco_hydro_2"/>
    <property type="match status" value="1"/>
</dbReference>
<evidence type="ECO:0000256" key="2">
    <source>
        <dbReference type="ARBA" id="ARBA00022801"/>
    </source>
</evidence>
<keyword evidence="8" id="KW-1185">Reference proteome</keyword>
<dbReference type="InterPro" id="IPR036156">
    <property type="entry name" value="Beta-gal/glucu_dom_sf"/>
</dbReference>
<dbReference type="InterPro" id="IPR002105">
    <property type="entry name" value="Dockerin_1_rpt"/>
</dbReference>
<dbReference type="InterPro" id="IPR018247">
    <property type="entry name" value="EF_Hand_1_Ca_BS"/>
</dbReference>
<dbReference type="InterPro" id="IPR006102">
    <property type="entry name" value="Ig-like_GH2"/>
</dbReference>
<dbReference type="Pfam" id="PF07691">
    <property type="entry name" value="PA14"/>
    <property type="match status" value="1"/>
</dbReference>
<dbReference type="SUPFAM" id="SSF49785">
    <property type="entry name" value="Galactose-binding domain-like"/>
    <property type="match status" value="1"/>
</dbReference>
<dbReference type="PANTHER" id="PTHR42732">
    <property type="entry name" value="BETA-GALACTOSIDASE"/>
    <property type="match status" value="1"/>
</dbReference>
<dbReference type="CDD" id="cd08547">
    <property type="entry name" value="Type_II_cohesin"/>
    <property type="match status" value="1"/>
</dbReference>
<evidence type="ECO:0000256" key="3">
    <source>
        <dbReference type="ARBA" id="ARBA00023295"/>
    </source>
</evidence>
<dbReference type="SUPFAM" id="SSF49384">
    <property type="entry name" value="Carbohydrate-binding domain"/>
    <property type="match status" value="1"/>
</dbReference>
<dbReference type="Gene3D" id="2.60.120.260">
    <property type="entry name" value="Galactose-binding domain-like"/>
    <property type="match status" value="1"/>
</dbReference>
<dbReference type="Gene3D" id="2.60.40.680">
    <property type="match status" value="1"/>
</dbReference>
<dbReference type="Gene3D" id="1.20.1270.90">
    <property type="entry name" value="AF1782-like"/>
    <property type="match status" value="1"/>
</dbReference>
<dbReference type="Gene3D" id="1.10.1330.10">
    <property type="entry name" value="Dockerin domain"/>
    <property type="match status" value="1"/>
</dbReference>
<dbReference type="InterPro" id="IPR017853">
    <property type="entry name" value="GH"/>
</dbReference>
<feature type="domain" description="Dockerin" evidence="5">
    <location>
        <begin position="1345"/>
        <end position="1408"/>
    </location>
</feature>
<gene>
    <name evidence="7" type="ORF">J2Z65_003559</name>
</gene>
<dbReference type="InterPro" id="IPR008964">
    <property type="entry name" value="Invasin/intimin_cell_adhesion"/>
</dbReference>
<evidence type="ECO:0000256" key="1">
    <source>
        <dbReference type="ARBA" id="ARBA00007401"/>
    </source>
</evidence>
<dbReference type="SUPFAM" id="SSF63446">
    <property type="entry name" value="Type I dockerin domain"/>
    <property type="match status" value="1"/>
</dbReference>
<dbReference type="Pfam" id="PF02837">
    <property type="entry name" value="Glyco_hydro_2_N"/>
    <property type="match status" value="1"/>
</dbReference>
<dbReference type="PROSITE" id="PS50222">
    <property type="entry name" value="EF_HAND_2"/>
    <property type="match status" value="1"/>
</dbReference>
<dbReference type="PROSITE" id="PS51766">
    <property type="entry name" value="DOCKERIN"/>
    <property type="match status" value="1"/>
</dbReference>
<proteinExistence type="inferred from homology"/>
<dbReference type="InterPro" id="IPR013783">
    <property type="entry name" value="Ig-like_fold"/>
</dbReference>
<feature type="domain" description="EF-hand" evidence="4">
    <location>
        <begin position="1383"/>
        <end position="1408"/>
    </location>
</feature>
<sequence>MKMTKKFVQLLIFSMLVCLILPYNLSIGHAAESAPNGTNYGLKAEYYKNSGPNEFRFEDLVTTIVDPYINFSSLEGAFMTLVGQNNHVNVRWTGQITPEFSENYTFWMTGDNGFRLWLDNKLVIDHWVADWDKEQTSSPISLTAGHKYDIKVEYFENDGGSNLFLRWGSQSVPKQIVPAEAFTLPVDFENNGPVSGSVLPDGLRAEFTFAEALAELGSNAREQLSANVLGKDWPIKSAALKSGDPKTIQIEFDYPMYRQDAPMANIGYTGGGALVYAASSKPVKDFYLAVKNYSTYQIETPWANDVDENNPLPDYPRPQMVRDQWLNLNGKWEFQPAKQGDALPTGQTLKENITVPFAVESKLSGIQRQEQLMWYKRSFTVPQNWNGQHVKLNFGAVDYETDVYVNGTKVGSHKGGYTAFSFDITDQLKPGENELIVHVLDYTDTQGDQIKGKQTVVQPGGIWYTSVSGIWQTVWLEPVAAASIERMDMVPDIWNGQLKLTVDSVNGAGKTVEAVALKNGVEVGRISGSAGTQLLLPVPNARWWTPDDPFLYDLKVSLKDGGTIVDKINSYFGMREVKLGKVDGIQRPLLNGKFVFQMGTLDQGYWPDGLYTAPTDAALKYDIEAEKRMDMNMIRKHIKIEPARWYYWADKLGLLVWQDMPSGTSRDVSAQPQYYKEFDEMIKQLQNSPSIIVYIVFNEGWGQFDNGGNYTREAIAHALKADPTRLINGVTGWYDAGGGENESKAGHFLDWHKYPAPDSPTPSEYRAATLGEYGGLGLRVPGHEFSPLIVYAELLMNSKEELTDKYISYINTLKKLKDKPGLSAAVYTQISDVEYEINGLLSYDRKVEKVDFVRVAAAHRELIGNTNKSDLLNNIHAAAQIRDHATVGDGPGQYKQQVIDRFTAAIASAQAVYDNAQTTTDGIKEAMAALNDAVKQFSAKANNPLPFIDKFDDLNANGWTTYGGEWSAASGAYTVQSGEGFKAVANETNFQDFTYETDISMSASPNLANAGVIFRVHNPTVGTDNLQGYYAGITLAGRVQLGRLDNNWTELANNVAPPIKVDTVYRLKVVAKGPNIDVYVNDTLVDSVVDSTFTEGAIGLRTYKANATFDNIRVTEMEDADIPVESIVIHGDSEITTLGGTLQLTAEVSPSDATNPDVTWMVENGTGRATMNESGLLTAVSDGTVTVKATAKDNSEVVGTKIIMISGQAKLSANTTLDGASSVTEGSTFTVKLGVSNVTGSVYASDTTLNYPADMFELQNISSATEGIVIVQYVDDHKGSIRMVLANIGKDLQSKQEIPFVNIAFKAIGSPDTSGRIAVNKAVIADEGGVESEAVATEFAVHITGNVSNGDLNNDGKFSIGDLAMVASHYGKDRSSPDWNVARSADLNGDGKVDIVDLAQMAQMVLNK</sequence>
<dbReference type="InterPro" id="IPR051913">
    <property type="entry name" value="GH2_Domain-Containing"/>
</dbReference>
<dbReference type="SUPFAM" id="SSF49303">
    <property type="entry name" value="beta-Galactosidase/glucuronidase domain"/>
    <property type="match status" value="1"/>
</dbReference>
<dbReference type="Proteomes" id="UP001519344">
    <property type="component" value="Unassembled WGS sequence"/>
</dbReference>
<keyword evidence="3" id="KW-0326">Glycosidase</keyword>
<evidence type="ECO:0000313" key="7">
    <source>
        <dbReference type="EMBL" id="MBP1964336.1"/>
    </source>
</evidence>
<dbReference type="InterPro" id="IPR016134">
    <property type="entry name" value="Dockerin_dom"/>
</dbReference>
<evidence type="ECO:0000259" key="5">
    <source>
        <dbReference type="PROSITE" id="PS51766"/>
    </source>
</evidence>
<dbReference type="InterPro" id="IPR008965">
    <property type="entry name" value="CBM2/CBM3_carb-bd_dom_sf"/>
</dbReference>
<dbReference type="Pfam" id="PF02368">
    <property type="entry name" value="Big_2"/>
    <property type="match status" value="1"/>
</dbReference>
<dbReference type="SUPFAM" id="SSF51445">
    <property type="entry name" value="(Trans)glycosidases"/>
    <property type="match status" value="1"/>
</dbReference>
<dbReference type="InterPro" id="IPR008979">
    <property type="entry name" value="Galactose-bd-like_sf"/>
</dbReference>
<dbReference type="Gene3D" id="2.60.40.1080">
    <property type="match status" value="1"/>
</dbReference>
<dbReference type="InterPro" id="IPR003343">
    <property type="entry name" value="Big_2"/>
</dbReference>
<dbReference type="Gene3D" id="2.60.120.560">
    <property type="entry name" value="Exo-inulinase, domain 1"/>
    <property type="match status" value="1"/>
</dbReference>
<dbReference type="Gene3D" id="2.60.40.10">
    <property type="entry name" value="Immunoglobulins"/>
    <property type="match status" value="1"/>
</dbReference>
<dbReference type="EMBL" id="JAGGKV010000008">
    <property type="protein sequence ID" value="MBP1964336.1"/>
    <property type="molecule type" value="Genomic_DNA"/>
</dbReference>
<dbReference type="InterPro" id="IPR011658">
    <property type="entry name" value="PA14_dom"/>
</dbReference>
<dbReference type="SUPFAM" id="SSF49373">
    <property type="entry name" value="Invasin/intimin cell-adhesion fragments"/>
    <property type="match status" value="1"/>
</dbReference>
<keyword evidence="2" id="KW-0378">Hydrolase</keyword>
<dbReference type="PANTHER" id="PTHR42732:SF2">
    <property type="entry name" value="BETA-MANNOSIDASE"/>
    <property type="match status" value="1"/>
</dbReference>
<feature type="domain" description="PA14" evidence="6">
    <location>
        <begin position="37"/>
        <end position="181"/>
    </location>
</feature>
<comment type="caution">
    <text evidence="7">The sequence shown here is derived from an EMBL/GenBank/DDBJ whole genome shotgun (WGS) entry which is preliminary data.</text>
</comment>
<comment type="similarity">
    <text evidence="1">Belongs to the glycosyl hydrolase 2 family.</text>
</comment>
<reference evidence="7 8" key="1">
    <citation type="submission" date="2021-03" db="EMBL/GenBank/DDBJ databases">
        <title>Genomic Encyclopedia of Type Strains, Phase IV (KMG-IV): sequencing the most valuable type-strain genomes for metagenomic binning, comparative biology and taxonomic classification.</title>
        <authorList>
            <person name="Goeker M."/>
        </authorList>
    </citation>
    <scope>NUCLEOTIDE SEQUENCE [LARGE SCALE GENOMIC DNA]</scope>
    <source>
        <strain evidence="7 8">DSM 24950</strain>
    </source>
</reference>
<dbReference type="PROSITE" id="PS00018">
    <property type="entry name" value="EF_HAND_1"/>
    <property type="match status" value="1"/>
</dbReference>
<organism evidence="7 8">
    <name type="scientific">Paenibacillus aceris</name>
    <dbReference type="NCBI Taxonomy" id="869555"/>
    <lineage>
        <taxon>Bacteria</taxon>
        <taxon>Bacillati</taxon>
        <taxon>Bacillota</taxon>
        <taxon>Bacilli</taxon>
        <taxon>Bacillales</taxon>
        <taxon>Paenibacillaceae</taxon>
        <taxon>Paenibacillus</taxon>
    </lineage>
</organism>
<dbReference type="InterPro" id="IPR006104">
    <property type="entry name" value="Glyco_hydro_2_N"/>
</dbReference>
<evidence type="ECO:0000259" key="6">
    <source>
        <dbReference type="PROSITE" id="PS51820"/>
    </source>
</evidence>
<dbReference type="Gene3D" id="3.20.20.80">
    <property type="entry name" value="Glycosidases"/>
    <property type="match status" value="1"/>
</dbReference>
<dbReference type="PROSITE" id="PS51820">
    <property type="entry name" value="PA14"/>
    <property type="match status" value="1"/>
</dbReference>
<protein>
    <submittedName>
        <fullName evidence="7">Uncharacterized protein YjdB</fullName>
    </submittedName>
</protein>
<dbReference type="CDD" id="cd14256">
    <property type="entry name" value="Dockerin_I"/>
    <property type="match status" value="1"/>
</dbReference>
<accession>A0ABS4I090</accession>
<dbReference type="Pfam" id="PF00404">
    <property type="entry name" value="Dockerin_1"/>
    <property type="match status" value="1"/>
</dbReference>